<protein>
    <submittedName>
        <fullName evidence="10">Cobalt-zinc-cadmium resistance protein</fullName>
    </submittedName>
</protein>
<dbReference type="EMBL" id="LAYJ01000078">
    <property type="protein sequence ID" value="KKI51323.1"/>
    <property type="molecule type" value="Genomic_DNA"/>
</dbReference>
<dbReference type="NCBIfam" id="TIGR01297">
    <property type="entry name" value="CDF"/>
    <property type="match status" value="1"/>
</dbReference>
<feature type="transmembrane region" description="Helical" evidence="7">
    <location>
        <begin position="79"/>
        <end position="97"/>
    </location>
</feature>
<evidence type="ECO:0000256" key="5">
    <source>
        <dbReference type="ARBA" id="ARBA00022989"/>
    </source>
</evidence>
<name>A0A0M2NGN9_9FIRM</name>
<dbReference type="PANTHER" id="PTHR43840:SF15">
    <property type="entry name" value="MITOCHONDRIAL METAL TRANSPORTER 1-RELATED"/>
    <property type="match status" value="1"/>
</dbReference>
<dbReference type="STRING" id="270498.CHK_1111"/>
<keyword evidence="4 7" id="KW-0812">Transmembrane</keyword>
<dbReference type="RefSeq" id="WP_046443014.1">
    <property type="nucleotide sequence ID" value="NZ_LAYJ01000078.1"/>
</dbReference>
<dbReference type="PANTHER" id="PTHR43840">
    <property type="entry name" value="MITOCHONDRIAL METAL TRANSPORTER 1-RELATED"/>
    <property type="match status" value="1"/>
</dbReference>
<evidence type="ECO:0000256" key="7">
    <source>
        <dbReference type="SAM" id="Phobius"/>
    </source>
</evidence>
<evidence type="ECO:0000256" key="1">
    <source>
        <dbReference type="ARBA" id="ARBA00004141"/>
    </source>
</evidence>
<dbReference type="SUPFAM" id="SSF161111">
    <property type="entry name" value="Cation efflux protein transmembrane domain-like"/>
    <property type="match status" value="1"/>
</dbReference>
<dbReference type="InterPro" id="IPR002524">
    <property type="entry name" value="Cation_efflux"/>
</dbReference>
<comment type="similarity">
    <text evidence="2">Belongs to the cation diffusion facilitator (CDF) transporter (TC 2.A.4) family.</text>
</comment>
<dbReference type="PATRIC" id="fig|270498.16.peg.68"/>
<feature type="transmembrane region" description="Helical" evidence="7">
    <location>
        <begin position="112"/>
        <end position="135"/>
    </location>
</feature>
<dbReference type="Gene3D" id="3.30.70.1350">
    <property type="entry name" value="Cation efflux protein, cytoplasmic domain"/>
    <property type="match status" value="1"/>
</dbReference>
<dbReference type="Pfam" id="PF01545">
    <property type="entry name" value="Cation_efflux"/>
    <property type="match status" value="1"/>
</dbReference>
<evidence type="ECO:0000313" key="10">
    <source>
        <dbReference type="EMBL" id="KKI51323.1"/>
    </source>
</evidence>
<evidence type="ECO:0000256" key="2">
    <source>
        <dbReference type="ARBA" id="ARBA00008114"/>
    </source>
</evidence>
<gene>
    <name evidence="10" type="ORF">CHK_1111</name>
</gene>
<dbReference type="InterPro" id="IPR036837">
    <property type="entry name" value="Cation_efflux_CTD_sf"/>
</dbReference>
<reference evidence="10 11" key="1">
    <citation type="submission" date="2015-04" db="EMBL/GenBank/DDBJ databases">
        <title>Draft genome sequence of bacteremic isolate Catabacter hongkongensis type strain HKU16T.</title>
        <authorList>
            <person name="Lau S.K."/>
            <person name="Teng J.L."/>
            <person name="Huang Y."/>
            <person name="Curreem S.O."/>
            <person name="Tsui S.K."/>
            <person name="Woo P.C."/>
        </authorList>
    </citation>
    <scope>NUCLEOTIDE SEQUENCE [LARGE SCALE GENOMIC DNA]</scope>
    <source>
        <strain evidence="10 11">HKU16</strain>
    </source>
</reference>
<dbReference type="GO" id="GO:0016020">
    <property type="term" value="C:membrane"/>
    <property type="evidence" value="ECO:0007669"/>
    <property type="project" value="UniProtKB-SubCell"/>
</dbReference>
<feature type="transmembrane region" description="Helical" evidence="7">
    <location>
        <begin position="12"/>
        <end position="31"/>
    </location>
</feature>
<dbReference type="FunFam" id="1.20.1510.10:FF:000006">
    <property type="entry name" value="Divalent cation efflux transporter"/>
    <property type="match status" value="1"/>
</dbReference>
<keyword evidence="5 7" id="KW-1133">Transmembrane helix</keyword>
<feature type="transmembrane region" description="Helical" evidence="7">
    <location>
        <begin position="180"/>
        <end position="198"/>
    </location>
</feature>
<feature type="domain" description="Cation efflux protein cytoplasmic" evidence="9">
    <location>
        <begin position="212"/>
        <end position="286"/>
    </location>
</feature>
<keyword evidence="3" id="KW-0813">Transport</keyword>
<comment type="caution">
    <text evidence="10">The sequence shown here is derived from an EMBL/GenBank/DDBJ whole genome shotgun (WGS) entry which is preliminary data.</text>
</comment>
<dbReference type="OrthoDB" id="9806522at2"/>
<keyword evidence="6 7" id="KW-0472">Membrane</keyword>
<dbReference type="InterPro" id="IPR027470">
    <property type="entry name" value="Cation_efflux_CTD"/>
</dbReference>
<feature type="transmembrane region" description="Helical" evidence="7">
    <location>
        <begin position="156"/>
        <end position="174"/>
    </location>
</feature>
<dbReference type="Gene3D" id="1.20.1510.10">
    <property type="entry name" value="Cation efflux protein transmembrane domain"/>
    <property type="match status" value="1"/>
</dbReference>
<evidence type="ECO:0000256" key="3">
    <source>
        <dbReference type="ARBA" id="ARBA00022448"/>
    </source>
</evidence>
<dbReference type="AlphaFoldDB" id="A0A0M2NGN9"/>
<evidence type="ECO:0000256" key="4">
    <source>
        <dbReference type="ARBA" id="ARBA00022692"/>
    </source>
</evidence>
<evidence type="ECO:0000259" key="9">
    <source>
        <dbReference type="Pfam" id="PF16916"/>
    </source>
</evidence>
<dbReference type="SUPFAM" id="SSF160240">
    <property type="entry name" value="Cation efflux protein cytoplasmic domain-like"/>
    <property type="match status" value="1"/>
</dbReference>
<proteinExistence type="inferred from homology"/>
<dbReference type="GO" id="GO:0008324">
    <property type="term" value="F:monoatomic cation transmembrane transporter activity"/>
    <property type="evidence" value="ECO:0007669"/>
    <property type="project" value="InterPro"/>
</dbReference>
<feature type="transmembrane region" description="Helical" evidence="7">
    <location>
        <begin position="43"/>
        <end position="63"/>
    </location>
</feature>
<dbReference type="InterPro" id="IPR027469">
    <property type="entry name" value="Cation_efflux_TMD_sf"/>
</dbReference>
<evidence type="ECO:0000256" key="6">
    <source>
        <dbReference type="ARBA" id="ARBA00023136"/>
    </source>
</evidence>
<sequence>MEDRFSSGKKVALLGIGVNIILLLIKLWAGYVSSSQAMIADGFNSMGDVFASTVTLFGSLYAAKPKDADHAWGHGKAEYIASLIIGFSMVVMAVYTASGSVESLAKNEILDFSWWLVGVAVVTIFAKACLYAYCIRKSRQYNSILIKANAQDHRNDVFVTSGTLAAIFLSVIGWHFMDGVIGIAISAWIVYSGISIVMDSARVLMDQTAGSATIEEYKKEIMGIGGIAHVDSVNTKPVGAKSILIVKVSVDRDMTVIKSHEIAKKIELELLRFHTDVDDVIVHINPDLPHEAERKA</sequence>
<dbReference type="InterPro" id="IPR050291">
    <property type="entry name" value="CDF_Transporter"/>
</dbReference>
<feature type="domain" description="Cation efflux protein transmembrane" evidence="8">
    <location>
        <begin position="13"/>
        <end position="205"/>
    </location>
</feature>
<organism evidence="10 11">
    <name type="scientific">Christensenella hongkongensis</name>
    <dbReference type="NCBI Taxonomy" id="270498"/>
    <lineage>
        <taxon>Bacteria</taxon>
        <taxon>Bacillati</taxon>
        <taxon>Bacillota</taxon>
        <taxon>Clostridia</taxon>
        <taxon>Christensenellales</taxon>
        <taxon>Christensenellaceae</taxon>
        <taxon>Christensenella</taxon>
    </lineage>
</organism>
<keyword evidence="11" id="KW-1185">Reference proteome</keyword>
<evidence type="ECO:0000259" key="8">
    <source>
        <dbReference type="Pfam" id="PF01545"/>
    </source>
</evidence>
<comment type="subcellular location">
    <subcellularLocation>
        <location evidence="1">Membrane</location>
        <topology evidence="1">Multi-pass membrane protein</topology>
    </subcellularLocation>
</comment>
<dbReference type="Proteomes" id="UP000034076">
    <property type="component" value="Unassembled WGS sequence"/>
</dbReference>
<dbReference type="Pfam" id="PF16916">
    <property type="entry name" value="ZT_dimer"/>
    <property type="match status" value="1"/>
</dbReference>
<accession>A0A0M2NGN9</accession>
<dbReference type="InterPro" id="IPR058533">
    <property type="entry name" value="Cation_efflux_TM"/>
</dbReference>
<evidence type="ECO:0000313" key="11">
    <source>
        <dbReference type="Proteomes" id="UP000034076"/>
    </source>
</evidence>